<dbReference type="InterPro" id="IPR006680">
    <property type="entry name" value="Amidohydro-rel"/>
</dbReference>
<dbReference type="OrthoDB" id="3189065at2"/>
<accession>A0A428Z5W7</accession>
<dbReference type="Gene3D" id="3.30.110.90">
    <property type="entry name" value="Amidohydrolase"/>
    <property type="match status" value="1"/>
</dbReference>
<dbReference type="Gene3D" id="3.20.20.140">
    <property type="entry name" value="Metal-dependent hydrolases"/>
    <property type="match status" value="1"/>
</dbReference>
<dbReference type="AlphaFoldDB" id="A0A428Z5W7"/>
<feature type="domain" description="Amidohydrolase-related" evidence="2">
    <location>
        <begin position="195"/>
        <end position="461"/>
    </location>
</feature>
<dbReference type="EMBL" id="QHKI01000022">
    <property type="protein sequence ID" value="RSM82479.1"/>
    <property type="molecule type" value="Genomic_DNA"/>
</dbReference>
<reference evidence="3 4" key="1">
    <citation type="submission" date="2018-05" db="EMBL/GenBank/DDBJ databases">
        <title>Evolution of GPA BGCs.</title>
        <authorList>
            <person name="Waglechner N."/>
            <person name="Wright G.D."/>
        </authorList>
    </citation>
    <scope>NUCLEOTIDE SEQUENCE [LARGE SCALE GENOMIC DNA]</scope>
    <source>
        <strain evidence="3 4">A82846</strain>
    </source>
</reference>
<evidence type="ECO:0000259" key="2">
    <source>
        <dbReference type="Pfam" id="PF01979"/>
    </source>
</evidence>
<sequence>MHGSSHFSSMAWHQRRWPGGIACRGQRRHSVNPHHRAHKRDSDRRNRRACQQRHHHRSGRRSHCVDRSTWPVAASAGCSRHRSAWQVRHSRPLGHAHALGPRRELDCSTAHRQRCDQCPGDVGFPGAAPGAGPDQPWGILGPRFTIASALIDGQYSLWPTATKVVTAEEARAAVRTAKAENADFIKIYSFLLPEAFHALNDEARKVGLRIAGHQPVRIPVREVIAAGMRSYEHMYQMPLATSRDEDALLRRIVNTPIDPANPFAFWAVVAEAEMQASLSHSRSKAADLYDRMARGGTWQSPTLSVLRVHSSPPDTFVNDPRLIYMYKEVRKYWADSIRLIAPTTPEAIAAHRKYLRFRYDMLNAMDQAGVGIIGGTDAGNPFVIPGFAAHDELGLLVEAGLSPMRALQTMTRDAARFLKLDKTMGTATPGKVADLVVLDANPLTNIANTQKIHAVITRGKVITAEQRAKILADVAANAEKPQSQGAVRPACCHVGNQI</sequence>
<gene>
    <name evidence="3" type="ORF">DMH04_25035</name>
</gene>
<dbReference type="InterPro" id="IPR011059">
    <property type="entry name" value="Metal-dep_hydrolase_composite"/>
</dbReference>
<protein>
    <submittedName>
        <fullName evidence="3">Amidohydrolase</fullName>
    </submittedName>
</protein>
<keyword evidence="3" id="KW-0378">Hydrolase</keyword>
<name>A0A428Z5W7_KIBAR</name>
<dbReference type="InterPro" id="IPR032466">
    <property type="entry name" value="Metal_Hydrolase"/>
</dbReference>
<dbReference type="PANTHER" id="PTHR43135">
    <property type="entry name" value="ALPHA-D-RIBOSE 1-METHYLPHOSPHONATE 5-TRIPHOSPHATE DIPHOSPHATASE"/>
    <property type="match status" value="1"/>
</dbReference>
<feature type="compositionally biased region" description="Basic residues" evidence="1">
    <location>
        <begin position="25"/>
        <end position="62"/>
    </location>
</feature>
<proteinExistence type="predicted"/>
<dbReference type="GO" id="GO:0016810">
    <property type="term" value="F:hydrolase activity, acting on carbon-nitrogen (but not peptide) bonds"/>
    <property type="evidence" value="ECO:0007669"/>
    <property type="project" value="InterPro"/>
</dbReference>
<feature type="region of interest" description="Disordered" evidence="1">
    <location>
        <begin position="22"/>
        <end position="66"/>
    </location>
</feature>
<evidence type="ECO:0000313" key="3">
    <source>
        <dbReference type="EMBL" id="RSM82479.1"/>
    </source>
</evidence>
<dbReference type="Pfam" id="PF01979">
    <property type="entry name" value="Amidohydro_1"/>
    <property type="match status" value="1"/>
</dbReference>
<dbReference type="SUPFAM" id="SSF51338">
    <property type="entry name" value="Composite domain of metallo-dependent hydrolases"/>
    <property type="match status" value="1"/>
</dbReference>
<evidence type="ECO:0000256" key="1">
    <source>
        <dbReference type="SAM" id="MobiDB-lite"/>
    </source>
</evidence>
<comment type="caution">
    <text evidence="3">The sequence shown here is derived from an EMBL/GenBank/DDBJ whole genome shotgun (WGS) entry which is preliminary data.</text>
</comment>
<dbReference type="Gene3D" id="1.20.58.520">
    <property type="entry name" value="Amidohydrolase"/>
    <property type="match status" value="1"/>
</dbReference>
<organism evidence="3 4">
    <name type="scientific">Kibdelosporangium aridum</name>
    <dbReference type="NCBI Taxonomy" id="2030"/>
    <lineage>
        <taxon>Bacteria</taxon>
        <taxon>Bacillati</taxon>
        <taxon>Actinomycetota</taxon>
        <taxon>Actinomycetes</taxon>
        <taxon>Pseudonocardiales</taxon>
        <taxon>Pseudonocardiaceae</taxon>
        <taxon>Kibdelosporangium</taxon>
    </lineage>
</organism>
<dbReference type="Proteomes" id="UP000287547">
    <property type="component" value="Unassembled WGS sequence"/>
</dbReference>
<dbReference type="Gene3D" id="2.30.40.10">
    <property type="entry name" value="Urease, subunit C, domain 1"/>
    <property type="match status" value="1"/>
</dbReference>
<dbReference type="PANTHER" id="PTHR43135:SF3">
    <property type="entry name" value="ALPHA-D-RIBOSE 1-METHYLPHOSPHONATE 5-TRIPHOSPHATE DIPHOSPHATASE"/>
    <property type="match status" value="1"/>
</dbReference>
<dbReference type="InterPro" id="IPR051781">
    <property type="entry name" value="Metallo-dep_Hydrolase"/>
</dbReference>
<evidence type="ECO:0000313" key="4">
    <source>
        <dbReference type="Proteomes" id="UP000287547"/>
    </source>
</evidence>
<dbReference type="SUPFAM" id="SSF51556">
    <property type="entry name" value="Metallo-dependent hydrolases"/>
    <property type="match status" value="1"/>
</dbReference>